<dbReference type="InterPro" id="IPR012677">
    <property type="entry name" value="Nucleotide-bd_a/b_plait_sf"/>
</dbReference>
<evidence type="ECO:0000256" key="2">
    <source>
        <dbReference type="ARBA" id="ARBA00022884"/>
    </source>
</evidence>
<dbReference type="InterPro" id="IPR035979">
    <property type="entry name" value="RBD_domain_sf"/>
</dbReference>
<dbReference type="InterPro" id="IPR036388">
    <property type="entry name" value="WH-like_DNA-bd_sf"/>
</dbReference>
<dbReference type="PANTHER" id="PTHR22792:SF140">
    <property type="entry name" value="ACHILLES, ISOFORM A"/>
    <property type="match status" value="1"/>
</dbReference>
<feature type="domain" description="HTH La-type RNA-binding" evidence="6">
    <location>
        <begin position="87"/>
        <end position="178"/>
    </location>
</feature>
<dbReference type="Gene3D" id="3.30.70.330">
    <property type="match status" value="1"/>
</dbReference>
<dbReference type="SUPFAM" id="SSF54928">
    <property type="entry name" value="RNA-binding domain, RBD"/>
    <property type="match status" value="1"/>
</dbReference>
<comment type="caution">
    <text evidence="8">The sequence shown here is derived from an EMBL/GenBank/DDBJ whole genome shotgun (WGS) entry which is preliminary data.</text>
</comment>
<dbReference type="GO" id="GO:1990904">
    <property type="term" value="C:ribonucleoprotein complex"/>
    <property type="evidence" value="ECO:0007669"/>
    <property type="project" value="InterPro"/>
</dbReference>
<dbReference type="Pfam" id="PF12901">
    <property type="entry name" value="SUZ-C"/>
    <property type="match status" value="1"/>
</dbReference>
<dbReference type="EMBL" id="JAODUO010000983">
    <property type="protein sequence ID" value="KAK2172213.1"/>
    <property type="molecule type" value="Genomic_DNA"/>
</dbReference>
<dbReference type="CDD" id="cd12289">
    <property type="entry name" value="RRM_LARP6"/>
    <property type="match status" value="1"/>
</dbReference>
<dbReference type="AlphaFoldDB" id="A0AAD9KKI6"/>
<evidence type="ECO:0000313" key="9">
    <source>
        <dbReference type="Proteomes" id="UP001209878"/>
    </source>
</evidence>
<feature type="compositionally biased region" description="Low complexity" evidence="5">
    <location>
        <begin position="494"/>
        <end position="507"/>
    </location>
</feature>
<dbReference type="InterPro" id="IPR034880">
    <property type="entry name" value="LARP6_RRM"/>
</dbReference>
<feature type="compositionally biased region" description="Low complexity" evidence="5">
    <location>
        <begin position="403"/>
        <end position="425"/>
    </location>
</feature>
<evidence type="ECO:0000256" key="4">
    <source>
        <dbReference type="PROSITE-ProRule" id="PRU00332"/>
    </source>
</evidence>
<evidence type="ECO:0000259" key="7">
    <source>
        <dbReference type="PROSITE" id="PS51938"/>
    </source>
</evidence>
<feature type="compositionally biased region" description="Basic residues" evidence="5">
    <location>
        <begin position="339"/>
        <end position="351"/>
    </location>
</feature>
<feature type="region of interest" description="Disordered" evidence="5">
    <location>
        <begin position="281"/>
        <end position="377"/>
    </location>
</feature>
<dbReference type="SMART" id="SM00715">
    <property type="entry name" value="LA"/>
    <property type="match status" value="1"/>
</dbReference>
<feature type="region of interest" description="Disordered" evidence="5">
    <location>
        <begin position="391"/>
        <end position="459"/>
    </location>
</feature>
<feature type="compositionally biased region" description="Basic and acidic residues" evidence="5">
    <location>
        <begin position="281"/>
        <end position="293"/>
    </location>
</feature>
<dbReference type="GO" id="GO:0003729">
    <property type="term" value="F:mRNA binding"/>
    <property type="evidence" value="ECO:0007669"/>
    <property type="project" value="TreeGrafter"/>
</dbReference>
<dbReference type="InterPro" id="IPR006630">
    <property type="entry name" value="La_HTH"/>
</dbReference>
<dbReference type="GO" id="GO:0006396">
    <property type="term" value="P:RNA processing"/>
    <property type="evidence" value="ECO:0007669"/>
    <property type="project" value="InterPro"/>
</dbReference>
<sequence length="544" mass="59575">MSDVLDARCVDNGTLGLGDDYDSRNVAKMDTVAPTVRVELDNKYDEDVVDEAVVGDPVDIDGVHSHGEALDQDGGIDKSSIEKTEFIPADDELKERIVKQVEFYFSDANILKDAFLLKHVRRNKQGYVSLKLITSFRKVKSLTKDYRVVADCLNTSEKLEVNEEGTKVRRKDPLPDYDETTPSRTVVAVNLPFENPSIENVAELFSQSGDIALVRILRPGKPLPQDVKKHLTKHPELGNTVCAVVEFEQHQSAKVACEAMTDGDDWRKGLRVVLLAPTKKDKGPVLNDKKTEKPNNMNMAPSRGARRGSGDSENIYKTGDPQVDIEAMKTCNKELDTKNRRRRGARRKHNSRIGDLAEAGGDSPNYSSASDVDCSDKNDSRKDFAVIVPHSSLSPWRDPNHLTPGSTPGSSPRASPRSSPRNSPNVRRRNQHTKSPLASLGGRLSPRLSPHGSPDVWRRKSAGCLDTASIDNGHNGSNPSSPWVQRRLRVQQDSSPNPGSSPGSSPSLGRRFAEGTLRQPKGPDGSKGFGGGMGRGRVIKDTGL</sequence>
<comment type="subcellular location">
    <subcellularLocation>
        <location evidence="1">Nucleus</location>
    </subcellularLocation>
</comment>
<gene>
    <name evidence="8" type="ORF">NP493_982g00016</name>
</gene>
<dbReference type="CDD" id="cd08033">
    <property type="entry name" value="LARP_6"/>
    <property type="match status" value="1"/>
</dbReference>
<dbReference type="SUPFAM" id="SSF46785">
    <property type="entry name" value="Winged helix' DNA-binding domain"/>
    <property type="match status" value="1"/>
</dbReference>
<dbReference type="InterPro" id="IPR036390">
    <property type="entry name" value="WH_DNA-bd_sf"/>
</dbReference>
<reference evidence="8" key="1">
    <citation type="journal article" date="2023" name="Mol. Biol. Evol.">
        <title>Third-Generation Sequencing Reveals the Adaptive Role of the Epigenome in Three Deep-Sea Polychaetes.</title>
        <authorList>
            <person name="Perez M."/>
            <person name="Aroh O."/>
            <person name="Sun Y."/>
            <person name="Lan Y."/>
            <person name="Juniper S.K."/>
            <person name="Young C.R."/>
            <person name="Angers B."/>
            <person name="Qian P.Y."/>
        </authorList>
    </citation>
    <scope>NUCLEOTIDE SEQUENCE</scope>
    <source>
        <strain evidence="8">R07B-5</strain>
    </source>
</reference>
<evidence type="ECO:0000256" key="5">
    <source>
        <dbReference type="SAM" id="MobiDB-lite"/>
    </source>
</evidence>
<dbReference type="Proteomes" id="UP001209878">
    <property type="component" value="Unassembled WGS sequence"/>
</dbReference>
<evidence type="ECO:0000256" key="3">
    <source>
        <dbReference type="ARBA" id="ARBA00023242"/>
    </source>
</evidence>
<dbReference type="GO" id="GO:0005634">
    <property type="term" value="C:nucleus"/>
    <property type="evidence" value="ECO:0007669"/>
    <property type="project" value="UniProtKB-SubCell"/>
</dbReference>
<evidence type="ECO:0000313" key="8">
    <source>
        <dbReference type="EMBL" id="KAK2172213.1"/>
    </source>
</evidence>
<evidence type="ECO:0000256" key="1">
    <source>
        <dbReference type="ARBA" id="ARBA00004123"/>
    </source>
</evidence>
<dbReference type="FunFam" id="1.10.10.10:FF:000158">
    <property type="entry name" value="La ribonucleoprotein domain family member 7"/>
    <property type="match status" value="1"/>
</dbReference>
<evidence type="ECO:0008006" key="10">
    <source>
        <dbReference type="Google" id="ProtNLM"/>
    </source>
</evidence>
<organism evidence="8 9">
    <name type="scientific">Ridgeia piscesae</name>
    <name type="common">Tubeworm</name>
    <dbReference type="NCBI Taxonomy" id="27915"/>
    <lineage>
        <taxon>Eukaryota</taxon>
        <taxon>Metazoa</taxon>
        <taxon>Spiralia</taxon>
        <taxon>Lophotrochozoa</taxon>
        <taxon>Annelida</taxon>
        <taxon>Polychaeta</taxon>
        <taxon>Sedentaria</taxon>
        <taxon>Canalipalpata</taxon>
        <taxon>Sabellida</taxon>
        <taxon>Siboglinidae</taxon>
        <taxon>Ridgeia</taxon>
    </lineage>
</organism>
<keyword evidence="9" id="KW-1185">Reference proteome</keyword>
<proteinExistence type="predicted"/>
<dbReference type="Pfam" id="PF05383">
    <property type="entry name" value="La"/>
    <property type="match status" value="1"/>
</dbReference>
<dbReference type="PANTHER" id="PTHR22792">
    <property type="entry name" value="LUPUS LA PROTEIN-RELATED"/>
    <property type="match status" value="1"/>
</dbReference>
<keyword evidence="3" id="KW-0539">Nucleus</keyword>
<dbReference type="InterPro" id="IPR002344">
    <property type="entry name" value="Lupus_La"/>
</dbReference>
<name>A0AAD9KKI6_RIDPI</name>
<evidence type="ECO:0000259" key="6">
    <source>
        <dbReference type="PROSITE" id="PS50961"/>
    </source>
</evidence>
<dbReference type="InterPro" id="IPR024642">
    <property type="entry name" value="SUZ-C"/>
</dbReference>
<feature type="compositionally biased region" description="Gly residues" evidence="5">
    <location>
        <begin position="525"/>
        <end position="535"/>
    </location>
</feature>
<dbReference type="InterPro" id="IPR045180">
    <property type="entry name" value="La_dom_prot"/>
</dbReference>
<dbReference type="PROSITE" id="PS50961">
    <property type="entry name" value="HTH_LA"/>
    <property type="match status" value="1"/>
</dbReference>
<protein>
    <recommendedName>
        <fullName evidence="10">La-related protein 6</fullName>
    </recommendedName>
</protein>
<dbReference type="PRINTS" id="PR00302">
    <property type="entry name" value="LUPUSLA"/>
</dbReference>
<feature type="domain" description="SUZ-C" evidence="7">
    <location>
        <begin position="478"/>
        <end position="533"/>
    </location>
</feature>
<dbReference type="Gene3D" id="1.10.10.10">
    <property type="entry name" value="Winged helix-like DNA-binding domain superfamily/Winged helix DNA-binding domain"/>
    <property type="match status" value="1"/>
</dbReference>
<feature type="region of interest" description="Disordered" evidence="5">
    <location>
        <begin position="491"/>
        <end position="544"/>
    </location>
</feature>
<dbReference type="PROSITE" id="PS51938">
    <property type="entry name" value="SUZ_C"/>
    <property type="match status" value="1"/>
</dbReference>
<accession>A0AAD9KKI6</accession>
<keyword evidence="2 4" id="KW-0694">RNA-binding</keyword>